<keyword evidence="1" id="KW-0472">Membrane</keyword>
<dbReference type="PIRSF" id="PIRSF028704">
    <property type="entry name" value="UPC028704"/>
    <property type="match status" value="1"/>
</dbReference>
<feature type="transmembrane region" description="Helical" evidence="1">
    <location>
        <begin position="284"/>
        <end position="302"/>
    </location>
</feature>
<accession>A0A6P1BH32</accession>
<evidence type="ECO:0000256" key="1">
    <source>
        <dbReference type="SAM" id="Phobius"/>
    </source>
</evidence>
<feature type="transmembrane region" description="Helical" evidence="1">
    <location>
        <begin position="323"/>
        <end position="342"/>
    </location>
</feature>
<dbReference type="RefSeq" id="WP_163153910.1">
    <property type="nucleotide sequence ID" value="NZ_VKHP01000046.1"/>
</dbReference>
<protein>
    <submittedName>
        <fullName evidence="2">OpgC domain-containing protein</fullName>
    </submittedName>
</protein>
<name>A0A6P1BH32_9BRAD</name>
<keyword evidence="1" id="KW-0812">Transmembrane</keyword>
<dbReference type="Pfam" id="PF10129">
    <property type="entry name" value="OpgC_C"/>
    <property type="match status" value="1"/>
</dbReference>
<evidence type="ECO:0000313" key="2">
    <source>
        <dbReference type="EMBL" id="NEU96940.1"/>
    </source>
</evidence>
<reference evidence="2 3" key="1">
    <citation type="journal article" date="2020" name="Arch. Microbiol.">
        <title>Bradyrhizobium uaiense sp. nov., a new highly efficient cowpea symbiont.</title>
        <authorList>
            <person name="Cabral Michel D."/>
            <person name="Azarias Guimaraes A."/>
            <person name="Martins da Costa E."/>
            <person name="Soares de Carvalho T."/>
            <person name="Balsanelli E."/>
            <person name="Willems A."/>
            <person name="Maltempi de Souza E."/>
            <person name="de Souza Moreira F.M."/>
        </authorList>
    </citation>
    <scope>NUCLEOTIDE SEQUENCE [LARGE SCALE GENOMIC DNA]</scope>
    <source>
        <strain evidence="2 3">UFLA 03-164</strain>
    </source>
</reference>
<dbReference type="AlphaFoldDB" id="A0A6P1BH32"/>
<dbReference type="Proteomes" id="UP000468531">
    <property type="component" value="Unassembled WGS sequence"/>
</dbReference>
<feature type="transmembrane region" description="Helical" evidence="1">
    <location>
        <begin position="56"/>
        <end position="73"/>
    </location>
</feature>
<proteinExistence type="predicted"/>
<feature type="transmembrane region" description="Helical" evidence="1">
    <location>
        <begin position="239"/>
        <end position="259"/>
    </location>
</feature>
<feature type="transmembrane region" description="Helical" evidence="1">
    <location>
        <begin position="205"/>
        <end position="227"/>
    </location>
</feature>
<comment type="caution">
    <text evidence="2">The sequence shown here is derived from an EMBL/GenBank/DDBJ whole genome shotgun (WGS) entry which is preliminary data.</text>
</comment>
<keyword evidence="1" id="KW-1133">Transmembrane helix</keyword>
<evidence type="ECO:0000313" key="3">
    <source>
        <dbReference type="Proteomes" id="UP000468531"/>
    </source>
</evidence>
<feature type="transmembrane region" description="Helical" evidence="1">
    <location>
        <begin position="154"/>
        <end position="173"/>
    </location>
</feature>
<dbReference type="PANTHER" id="PTHR38592:SF3">
    <property type="entry name" value="BLL4819 PROTEIN"/>
    <property type="match status" value="1"/>
</dbReference>
<dbReference type="PANTHER" id="PTHR38592">
    <property type="entry name" value="BLL4819 PROTEIN"/>
    <property type="match status" value="1"/>
</dbReference>
<feature type="transmembrane region" description="Helical" evidence="1">
    <location>
        <begin position="348"/>
        <end position="369"/>
    </location>
</feature>
<dbReference type="EMBL" id="VKHP01000046">
    <property type="protein sequence ID" value="NEU96940.1"/>
    <property type="molecule type" value="Genomic_DNA"/>
</dbReference>
<feature type="transmembrane region" description="Helical" evidence="1">
    <location>
        <begin position="93"/>
        <end position="111"/>
    </location>
</feature>
<sequence length="390" mass="44424">MDESTEVRNTALLRPPKRDLRLDLLRGIGQWMIFLDHIPYDFLNWFTLRNYGFSDAAEFFVFISGYTVGFVYGPALRSSQFVAATKRLWTRAWQLYVAHVFLFLFFTAQIARTSLRFDNPMYRDEFNVAQFLQRTDIMIAQALMLKYKPVNLDVLPLYVVLVLLAPVTLWGLLRRPNWTMLGSVVLYLAARHFDWNLPSFPGGKWYFNPFCWQVLFVFGAWCGFGGGPQFRSAALSRPVTIAAVAWLVFAFLIVMTWHIPSLGQFVPKALISVMYPIDKSNLDPLRLAHFLALLVVVVRFLPRDLPALTSKWLRPLILCGQRSLPVFCFGVFLSFAAHWILVQIDGGALAQLLVGITGIVLLVGIAWVATWYRSLPTLFAVPSTVEAQAQ</sequence>
<dbReference type="InterPro" id="IPR014550">
    <property type="entry name" value="UCP028704_OpgC"/>
</dbReference>
<gene>
    <name evidence="2" type="ORF">FNJ47_14095</name>
</gene>
<keyword evidence="3" id="KW-1185">Reference proteome</keyword>
<organism evidence="2 3">
    <name type="scientific">Bradyrhizobium uaiense</name>
    <dbReference type="NCBI Taxonomy" id="2594946"/>
    <lineage>
        <taxon>Bacteria</taxon>
        <taxon>Pseudomonadati</taxon>
        <taxon>Pseudomonadota</taxon>
        <taxon>Alphaproteobacteria</taxon>
        <taxon>Hyphomicrobiales</taxon>
        <taxon>Nitrobacteraceae</taxon>
        <taxon>Bradyrhizobium</taxon>
    </lineage>
</organism>